<dbReference type="InterPro" id="IPR046662">
    <property type="entry name" value="DUF6771"/>
</dbReference>
<reference evidence="1 2" key="1">
    <citation type="journal article" date="2020" name="Biotechnol. Biofuels">
        <title>New insights from the biogas microbiome by comprehensive genome-resolved metagenomics of nearly 1600 species originating from multiple anaerobic digesters.</title>
        <authorList>
            <person name="Campanaro S."/>
            <person name="Treu L."/>
            <person name="Rodriguez-R L.M."/>
            <person name="Kovalovszki A."/>
            <person name="Ziels R.M."/>
            <person name="Maus I."/>
            <person name="Zhu X."/>
            <person name="Kougias P.G."/>
            <person name="Basile A."/>
            <person name="Luo G."/>
            <person name="Schluter A."/>
            <person name="Konstantinidis K.T."/>
            <person name="Angelidaki I."/>
        </authorList>
    </citation>
    <scope>NUCLEOTIDE SEQUENCE [LARGE SCALE GENOMIC DNA]</scope>
    <source>
        <strain evidence="1">AS04akNAM_66</strain>
    </source>
</reference>
<accession>A0A7V6PGL4</accession>
<protein>
    <submittedName>
        <fullName evidence="1">Uncharacterized protein</fullName>
    </submittedName>
</protein>
<dbReference type="AlphaFoldDB" id="A0A7V6PGL4"/>
<evidence type="ECO:0000313" key="1">
    <source>
        <dbReference type="EMBL" id="HHV70592.1"/>
    </source>
</evidence>
<gene>
    <name evidence="1" type="ORF">GXX48_23640</name>
</gene>
<dbReference type="Pfam" id="PF20561">
    <property type="entry name" value="DUF6771"/>
    <property type="match status" value="1"/>
</dbReference>
<proteinExistence type="predicted"/>
<comment type="caution">
    <text evidence="1">The sequence shown here is derived from an EMBL/GenBank/DDBJ whole genome shotgun (WGS) entry which is preliminary data.</text>
</comment>
<evidence type="ECO:0000313" key="2">
    <source>
        <dbReference type="Proteomes" id="UP000551563"/>
    </source>
</evidence>
<sequence length="64" mass="6711">MNRLDKNAIADALLAAPGWAKLGLTEPREHLRIDAAMEIAGAIVDQLSPPVSPPIAGEQQALAL</sequence>
<dbReference type="EMBL" id="DUMN01000676">
    <property type="protein sequence ID" value="HHV70592.1"/>
    <property type="molecule type" value="Genomic_DNA"/>
</dbReference>
<dbReference type="Proteomes" id="UP000551563">
    <property type="component" value="Unassembled WGS sequence"/>
</dbReference>
<organism evidence="1 2">
    <name type="scientific">Brucella intermedia</name>
    <dbReference type="NCBI Taxonomy" id="94625"/>
    <lineage>
        <taxon>Bacteria</taxon>
        <taxon>Pseudomonadati</taxon>
        <taxon>Pseudomonadota</taxon>
        <taxon>Alphaproteobacteria</taxon>
        <taxon>Hyphomicrobiales</taxon>
        <taxon>Brucellaceae</taxon>
        <taxon>Brucella/Ochrobactrum group</taxon>
        <taxon>Brucella</taxon>
    </lineage>
</organism>
<name>A0A7V6PGL4_9HYPH</name>